<dbReference type="PROSITE" id="PS50113">
    <property type="entry name" value="PAC"/>
    <property type="match status" value="1"/>
</dbReference>
<dbReference type="Gene3D" id="3.30.70.270">
    <property type="match status" value="1"/>
</dbReference>
<dbReference type="InterPro" id="IPR001610">
    <property type="entry name" value="PAC"/>
</dbReference>
<dbReference type="NCBIfam" id="TIGR00254">
    <property type="entry name" value="GGDEF"/>
    <property type="match status" value="1"/>
</dbReference>
<comment type="caution">
    <text evidence="4">The sequence shown here is derived from an EMBL/GenBank/DDBJ whole genome shotgun (WGS) entry which is preliminary data.</text>
</comment>
<evidence type="ECO:0000313" key="4">
    <source>
        <dbReference type="EMBL" id="MEQ6917140.1"/>
    </source>
</evidence>
<dbReference type="InterPro" id="IPR052163">
    <property type="entry name" value="DGC-Regulatory_Protein"/>
</dbReference>
<dbReference type="GO" id="GO:0052621">
    <property type="term" value="F:diguanylate cyclase activity"/>
    <property type="evidence" value="ECO:0007669"/>
    <property type="project" value="UniProtKB-EC"/>
</dbReference>
<dbReference type="InterPro" id="IPR043128">
    <property type="entry name" value="Rev_trsase/Diguanyl_cyclase"/>
</dbReference>
<dbReference type="InterPro" id="IPR035965">
    <property type="entry name" value="PAS-like_dom_sf"/>
</dbReference>
<dbReference type="InterPro" id="IPR000014">
    <property type="entry name" value="PAS"/>
</dbReference>
<dbReference type="InterPro" id="IPR000700">
    <property type="entry name" value="PAS-assoc_C"/>
</dbReference>
<evidence type="ECO:0000259" key="3">
    <source>
        <dbReference type="PROSITE" id="PS50887"/>
    </source>
</evidence>
<dbReference type="InterPro" id="IPR000160">
    <property type="entry name" value="GGDEF_dom"/>
</dbReference>
<dbReference type="EMBL" id="JBEGCJ010000003">
    <property type="protein sequence ID" value="MEQ6917140.1"/>
    <property type="molecule type" value="Genomic_DNA"/>
</dbReference>
<reference evidence="4 5" key="1">
    <citation type="submission" date="2024-05" db="EMBL/GenBank/DDBJ databases">
        <title>Halomonas sp. SSM6 16S ribosomal RNA gene Genome sequencing and assembly.</title>
        <authorList>
            <person name="Yook S."/>
        </authorList>
    </citation>
    <scope>NUCLEOTIDE SEQUENCE [LARGE SCALE GENOMIC DNA]</scope>
    <source>
        <strain evidence="4 5">SSM6</strain>
    </source>
</reference>
<proteinExistence type="predicted"/>
<dbReference type="SMART" id="SM00086">
    <property type="entry name" value="PAC"/>
    <property type="match status" value="1"/>
</dbReference>
<dbReference type="Gene3D" id="3.30.450.20">
    <property type="entry name" value="PAS domain"/>
    <property type="match status" value="1"/>
</dbReference>
<dbReference type="EC" id="2.7.7.65" evidence="4"/>
<dbReference type="RefSeq" id="WP_349761417.1">
    <property type="nucleotide sequence ID" value="NZ_JBEGCJ010000003.1"/>
</dbReference>
<sequence length="297" mass="33484">MAEFDLNFKDVVEFANDVIIITKAYPLDEPGPEIVYVNRAFTELTGYSLEEVAGKSPRILQSSVADEDTTRIIRQGLEDKVPVRVTIMNYSKDGKGYWLDLSIMPLRNSQGEVTHFAAIERDVTEQVNTEEALKDSSRKDPLTKLLNKAAFDEILENEFSRFKRNDDIFSLLMIDIDHFKSINDNYGHPVGDIAIETVARSCEKYLRSHDVMARVGGEEFCVLLPCTKKKAAFTIARRLREIIMNTSIATASGDVSMTISVGVSEVENADIDHADVYKRADENLYRAKKAGRNRVCM</sequence>
<name>A0ABV1NEF6_9GAMM</name>
<dbReference type="NCBIfam" id="TIGR00229">
    <property type="entry name" value="sensory_box"/>
    <property type="match status" value="1"/>
</dbReference>
<evidence type="ECO:0000259" key="1">
    <source>
        <dbReference type="PROSITE" id="PS50112"/>
    </source>
</evidence>
<dbReference type="SMART" id="SM00267">
    <property type="entry name" value="GGDEF"/>
    <property type="match status" value="1"/>
</dbReference>
<accession>A0ABV1NEF6</accession>
<dbReference type="PROSITE" id="PS50887">
    <property type="entry name" value="GGDEF"/>
    <property type="match status" value="1"/>
</dbReference>
<feature type="domain" description="GGDEF" evidence="3">
    <location>
        <begin position="167"/>
        <end position="297"/>
    </location>
</feature>
<dbReference type="CDD" id="cd00130">
    <property type="entry name" value="PAS"/>
    <property type="match status" value="1"/>
</dbReference>
<dbReference type="SUPFAM" id="SSF55073">
    <property type="entry name" value="Nucleotide cyclase"/>
    <property type="match status" value="1"/>
</dbReference>
<protein>
    <submittedName>
        <fullName evidence="4">Diguanylate cyclase</fullName>
        <ecNumber evidence="4">2.7.7.65</ecNumber>
    </submittedName>
</protein>
<dbReference type="PANTHER" id="PTHR46663:SF4">
    <property type="entry name" value="DIGUANYLATE CYCLASE DGCT-RELATED"/>
    <property type="match status" value="1"/>
</dbReference>
<organism evidence="4 5">
    <name type="scientific">Halomonas aquatica</name>
    <dbReference type="NCBI Taxonomy" id="3151123"/>
    <lineage>
        <taxon>Bacteria</taxon>
        <taxon>Pseudomonadati</taxon>
        <taxon>Pseudomonadota</taxon>
        <taxon>Gammaproteobacteria</taxon>
        <taxon>Oceanospirillales</taxon>
        <taxon>Halomonadaceae</taxon>
        <taxon>Halomonas</taxon>
    </lineage>
</organism>
<dbReference type="PANTHER" id="PTHR46663">
    <property type="entry name" value="DIGUANYLATE CYCLASE DGCT-RELATED"/>
    <property type="match status" value="1"/>
</dbReference>
<dbReference type="PROSITE" id="PS50112">
    <property type="entry name" value="PAS"/>
    <property type="match status" value="1"/>
</dbReference>
<dbReference type="Proteomes" id="UP001442468">
    <property type="component" value="Unassembled WGS sequence"/>
</dbReference>
<evidence type="ECO:0000313" key="5">
    <source>
        <dbReference type="Proteomes" id="UP001442468"/>
    </source>
</evidence>
<dbReference type="Pfam" id="PF00990">
    <property type="entry name" value="GGDEF"/>
    <property type="match status" value="1"/>
</dbReference>
<dbReference type="InterPro" id="IPR029787">
    <property type="entry name" value="Nucleotide_cyclase"/>
</dbReference>
<keyword evidence="4" id="KW-0548">Nucleotidyltransferase</keyword>
<feature type="domain" description="PAC" evidence="2">
    <location>
        <begin position="81"/>
        <end position="135"/>
    </location>
</feature>
<feature type="domain" description="PAS" evidence="1">
    <location>
        <begin position="27"/>
        <end position="84"/>
    </location>
</feature>
<dbReference type="Pfam" id="PF13426">
    <property type="entry name" value="PAS_9"/>
    <property type="match status" value="1"/>
</dbReference>
<keyword evidence="5" id="KW-1185">Reference proteome</keyword>
<gene>
    <name evidence="4" type="ORF">ABE960_06365</name>
</gene>
<dbReference type="CDD" id="cd01949">
    <property type="entry name" value="GGDEF"/>
    <property type="match status" value="1"/>
</dbReference>
<dbReference type="SUPFAM" id="SSF55785">
    <property type="entry name" value="PYP-like sensor domain (PAS domain)"/>
    <property type="match status" value="1"/>
</dbReference>
<evidence type="ECO:0000259" key="2">
    <source>
        <dbReference type="PROSITE" id="PS50113"/>
    </source>
</evidence>
<keyword evidence="4" id="KW-0808">Transferase</keyword>